<comment type="caution">
    <text evidence="2">The sequence shown here is derived from an EMBL/GenBank/DDBJ whole genome shotgun (WGS) entry which is preliminary data.</text>
</comment>
<protein>
    <submittedName>
        <fullName evidence="2">Uncharacterized protein</fullName>
    </submittedName>
</protein>
<gene>
    <name evidence="2" type="ORF">BaRGS_00014715</name>
</gene>
<evidence type="ECO:0000313" key="3">
    <source>
        <dbReference type="Proteomes" id="UP001519460"/>
    </source>
</evidence>
<organism evidence="2 3">
    <name type="scientific">Batillaria attramentaria</name>
    <dbReference type="NCBI Taxonomy" id="370345"/>
    <lineage>
        <taxon>Eukaryota</taxon>
        <taxon>Metazoa</taxon>
        <taxon>Spiralia</taxon>
        <taxon>Lophotrochozoa</taxon>
        <taxon>Mollusca</taxon>
        <taxon>Gastropoda</taxon>
        <taxon>Caenogastropoda</taxon>
        <taxon>Sorbeoconcha</taxon>
        <taxon>Cerithioidea</taxon>
        <taxon>Batillariidae</taxon>
        <taxon>Batillaria</taxon>
    </lineage>
</organism>
<evidence type="ECO:0000256" key="1">
    <source>
        <dbReference type="SAM" id="MobiDB-lite"/>
    </source>
</evidence>
<dbReference type="AlphaFoldDB" id="A0ABD0L3R3"/>
<dbReference type="Gene3D" id="3.40.50.300">
    <property type="entry name" value="P-loop containing nucleotide triphosphate hydrolases"/>
    <property type="match status" value="1"/>
</dbReference>
<evidence type="ECO:0000313" key="2">
    <source>
        <dbReference type="EMBL" id="KAK7494057.1"/>
    </source>
</evidence>
<dbReference type="Proteomes" id="UP001519460">
    <property type="component" value="Unassembled WGS sequence"/>
</dbReference>
<accession>A0ABD0L3R3</accession>
<keyword evidence="3" id="KW-1185">Reference proteome</keyword>
<reference evidence="2 3" key="1">
    <citation type="journal article" date="2023" name="Sci. Data">
        <title>Genome assembly of the Korean intertidal mud-creeper Batillaria attramentaria.</title>
        <authorList>
            <person name="Patra A.K."/>
            <person name="Ho P.T."/>
            <person name="Jun S."/>
            <person name="Lee S.J."/>
            <person name="Kim Y."/>
            <person name="Won Y.J."/>
        </authorList>
    </citation>
    <scope>NUCLEOTIDE SEQUENCE [LARGE SCALE GENOMIC DNA]</scope>
    <source>
        <strain evidence="2">Wonlab-2016</strain>
    </source>
</reference>
<feature type="compositionally biased region" description="Low complexity" evidence="1">
    <location>
        <begin position="55"/>
        <end position="71"/>
    </location>
</feature>
<sequence length="143" mass="15195">MVIGGNTPSNAYDLTVKLILLGDYSVGKTSLLNILSRQTHDLDFDDNGNSIAAGSVTSSLSTTSSGRGSRGASDRPPSRTAVVRSRLQPGGFVDVEFTHQQKTVLAKIADTGGSSRIWAVLVCLAGEGDGTSYKYHLRKRHTN</sequence>
<dbReference type="InterPro" id="IPR027417">
    <property type="entry name" value="P-loop_NTPase"/>
</dbReference>
<dbReference type="SUPFAM" id="SSF52540">
    <property type="entry name" value="P-loop containing nucleoside triphosphate hydrolases"/>
    <property type="match status" value="1"/>
</dbReference>
<dbReference type="EMBL" id="JACVVK020000087">
    <property type="protein sequence ID" value="KAK7494057.1"/>
    <property type="molecule type" value="Genomic_DNA"/>
</dbReference>
<name>A0ABD0L3R3_9CAEN</name>
<proteinExistence type="predicted"/>
<feature type="region of interest" description="Disordered" evidence="1">
    <location>
        <begin position="55"/>
        <end position="81"/>
    </location>
</feature>